<dbReference type="RefSeq" id="XP_006031941.1">
    <property type="nucleotide sequence ID" value="XM_006031879.3"/>
</dbReference>
<protein>
    <submittedName>
        <fullName evidence="15">Interleukin-7 receptor subunit alpha</fullName>
    </submittedName>
</protein>
<dbReference type="Proteomes" id="UP000189705">
    <property type="component" value="Unplaced"/>
</dbReference>
<dbReference type="SUPFAM" id="SSF49265">
    <property type="entry name" value="Fibronectin type III"/>
    <property type="match status" value="1"/>
</dbReference>
<evidence type="ECO:0000256" key="1">
    <source>
        <dbReference type="ARBA" id="ARBA00004167"/>
    </source>
</evidence>
<keyword evidence="14" id="KW-1185">Reference proteome</keyword>
<evidence type="ECO:0000256" key="11">
    <source>
        <dbReference type="SAM" id="Phobius"/>
    </source>
</evidence>
<keyword evidence="7 11" id="KW-1133">Transmembrane helix</keyword>
<evidence type="ECO:0000256" key="6">
    <source>
        <dbReference type="ARBA" id="ARBA00022843"/>
    </source>
</evidence>
<keyword evidence="9" id="KW-1015">Disulfide bond</keyword>
<evidence type="ECO:0000259" key="13">
    <source>
        <dbReference type="Pfam" id="PF18447"/>
    </source>
</evidence>
<dbReference type="PROSITE" id="PS01355">
    <property type="entry name" value="HEMATOPO_REC_S_F1"/>
    <property type="match status" value="1"/>
</dbReference>
<dbReference type="InterPro" id="IPR003531">
    <property type="entry name" value="Hempt_rcpt_S_F1_CS"/>
</dbReference>
<accession>A0A1U7RZD3</accession>
<dbReference type="InParanoid" id="A0A1U7RZD3"/>
<dbReference type="OrthoDB" id="8611929at2759"/>
<dbReference type="GO" id="GO:0009897">
    <property type="term" value="C:external side of plasma membrane"/>
    <property type="evidence" value="ECO:0007669"/>
    <property type="project" value="TreeGrafter"/>
</dbReference>
<dbReference type="FunCoup" id="A0A1U7RZD3">
    <property type="interactions" value="10"/>
</dbReference>
<dbReference type="STRING" id="38654.A0A1U7RZD3"/>
<feature type="transmembrane region" description="Helical" evidence="11">
    <location>
        <begin position="245"/>
        <end position="269"/>
    </location>
</feature>
<dbReference type="GO" id="GO:0046427">
    <property type="term" value="P:positive regulation of receptor signaling pathway via JAK-STAT"/>
    <property type="evidence" value="ECO:0007669"/>
    <property type="project" value="TreeGrafter"/>
</dbReference>
<evidence type="ECO:0000313" key="14">
    <source>
        <dbReference type="Proteomes" id="UP000189705"/>
    </source>
</evidence>
<dbReference type="eggNOG" id="ENOG502S4WE">
    <property type="taxonomic scope" value="Eukaryota"/>
</dbReference>
<evidence type="ECO:0000256" key="9">
    <source>
        <dbReference type="ARBA" id="ARBA00023157"/>
    </source>
</evidence>
<evidence type="ECO:0000256" key="10">
    <source>
        <dbReference type="ARBA" id="ARBA00023170"/>
    </source>
</evidence>
<evidence type="ECO:0000313" key="15">
    <source>
        <dbReference type="RefSeq" id="XP_006031941.1"/>
    </source>
</evidence>
<dbReference type="PANTHER" id="PTHR23037:SF27">
    <property type="entry name" value="INTERLEUKIN-7 RECEPTOR SUBUNIT ALPHA"/>
    <property type="match status" value="1"/>
</dbReference>
<evidence type="ECO:0000256" key="5">
    <source>
        <dbReference type="ARBA" id="ARBA00022729"/>
    </source>
</evidence>
<keyword evidence="6" id="KW-0832">Ubl conjugation</keyword>
<dbReference type="GeneID" id="102368640"/>
<feature type="chain" id="PRO_5010544313" evidence="12">
    <location>
        <begin position="24"/>
        <end position="464"/>
    </location>
</feature>
<evidence type="ECO:0000256" key="4">
    <source>
        <dbReference type="ARBA" id="ARBA00022692"/>
    </source>
</evidence>
<comment type="subcellular location">
    <subcellularLocation>
        <location evidence="1">Membrane</location>
        <topology evidence="1">Single-pass membrane protein</topology>
    </subcellularLocation>
</comment>
<feature type="signal peptide" evidence="12">
    <location>
        <begin position="1"/>
        <end position="23"/>
    </location>
</feature>
<keyword evidence="5 12" id="KW-0732">Signal</keyword>
<name>A0A1U7RZD3_ALLSI</name>
<evidence type="ECO:0000256" key="7">
    <source>
        <dbReference type="ARBA" id="ARBA00022989"/>
    </source>
</evidence>
<dbReference type="AlphaFoldDB" id="A0A1U7RZD3"/>
<evidence type="ECO:0000256" key="3">
    <source>
        <dbReference type="ARBA" id="ARBA00022553"/>
    </source>
</evidence>
<evidence type="ECO:0000256" key="8">
    <source>
        <dbReference type="ARBA" id="ARBA00023136"/>
    </source>
</evidence>
<reference evidence="15" key="1">
    <citation type="submission" date="2025-08" db="UniProtKB">
        <authorList>
            <consortium name="RefSeq"/>
        </authorList>
    </citation>
    <scope>IDENTIFICATION</scope>
</reference>
<dbReference type="GO" id="GO:0004896">
    <property type="term" value="F:cytokine receptor activity"/>
    <property type="evidence" value="ECO:0007669"/>
    <property type="project" value="InterPro"/>
</dbReference>
<dbReference type="InterPro" id="IPR040997">
    <property type="entry name" value="FN3_7"/>
</dbReference>
<dbReference type="Gene3D" id="2.60.40.10">
    <property type="entry name" value="Immunoglobulins"/>
    <property type="match status" value="1"/>
</dbReference>
<dbReference type="Gene3D" id="2.60.40.1870">
    <property type="match status" value="1"/>
</dbReference>
<proteinExistence type="inferred from homology"/>
<comment type="similarity">
    <text evidence="2">Belongs to the type I cytokine receptor family. Type 4 subfamily.</text>
</comment>
<dbReference type="CTD" id="3575"/>
<keyword evidence="3" id="KW-0597">Phosphoprotein</keyword>
<dbReference type="Pfam" id="PF18447">
    <property type="entry name" value="FN3_7"/>
    <property type="match status" value="1"/>
</dbReference>
<dbReference type="KEGG" id="asn:102368640"/>
<keyword evidence="4 11" id="KW-0812">Transmembrane</keyword>
<evidence type="ECO:0000256" key="12">
    <source>
        <dbReference type="SAM" id="SignalP"/>
    </source>
</evidence>
<gene>
    <name evidence="15" type="primary">IL7R</name>
</gene>
<keyword evidence="8 11" id="KW-0472">Membrane</keyword>
<dbReference type="InterPro" id="IPR013783">
    <property type="entry name" value="Ig-like_fold"/>
</dbReference>
<keyword evidence="10 15" id="KW-0675">Receptor</keyword>
<dbReference type="GO" id="GO:0030097">
    <property type="term" value="P:hemopoiesis"/>
    <property type="evidence" value="ECO:0007669"/>
    <property type="project" value="TreeGrafter"/>
</dbReference>
<dbReference type="InterPro" id="IPR036116">
    <property type="entry name" value="FN3_sf"/>
</dbReference>
<organism evidence="14 15">
    <name type="scientific">Alligator sinensis</name>
    <name type="common">Chinese alligator</name>
    <dbReference type="NCBI Taxonomy" id="38654"/>
    <lineage>
        <taxon>Eukaryota</taxon>
        <taxon>Metazoa</taxon>
        <taxon>Chordata</taxon>
        <taxon>Craniata</taxon>
        <taxon>Vertebrata</taxon>
        <taxon>Euteleostomi</taxon>
        <taxon>Archelosauria</taxon>
        <taxon>Archosauria</taxon>
        <taxon>Crocodylia</taxon>
        <taxon>Alligatoridae</taxon>
        <taxon>Alligatorinae</taxon>
        <taxon>Alligator</taxon>
    </lineage>
</organism>
<evidence type="ECO:0000256" key="2">
    <source>
        <dbReference type="ARBA" id="ARBA00008280"/>
    </source>
</evidence>
<sequence>MLRMTRTSAAFSILLFLLHTASGESCCTSADGDGTFGDDELDNPEIDCFSQLEIVSSLHALICSFSEPSLNNTNFQIVSCVSEERIEKCSQMKKQESTYSLEFSQILLPRRVCVILESKRKYCSSLKVISIVKPEKPFNVTITFQEAANEYLIQYKTPHSTKRYLSGKLIHQISYRWQKGSWSTIESQYLQIKLLGRNLEMGAVYELKVRSKPNGNFFNGTWSDWSTSEFFTTEMKPPLEKNSDMIMVTLCTVGFIFSVIVIVLILTFWKNRIKPLVWPNLPDHKKTLEQLCKKPKNQFDTSFNPESFGYVHIHKVDDIQAKTETECFLQPSTPPEADVSEKVKSGSELKSSPIGTGTCNLKLLFTYGGIWPPDALNGCSCPTLLPNGVGFSNAITYPEGSSSGKQWRNDDVRTHSSSAMDAIAQHRSGHLNMSIASQTQPNNEIRSSNKEEAYVTMSSFYKNQ</sequence>
<dbReference type="PANTHER" id="PTHR23037">
    <property type="entry name" value="CYTOKINE RECEPTOR"/>
    <property type="match status" value="1"/>
</dbReference>
<feature type="domain" description="IL-7Ralpha fibronectin type III" evidence="13">
    <location>
        <begin position="38"/>
        <end position="132"/>
    </location>
</feature>